<feature type="signal peptide" evidence="1">
    <location>
        <begin position="1"/>
        <end position="17"/>
    </location>
</feature>
<evidence type="ECO:0000256" key="1">
    <source>
        <dbReference type="SAM" id="SignalP"/>
    </source>
</evidence>
<keyword evidence="4" id="KW-1185">Reference proteome</keyword>
<protein>
    <submittedName>
        <fullName evidence="3">M20/M25/M40 family metallo-hydrolase</fullName>
    </submittedName>
</protein>
<dbReference type="PANTHER" id="PTHR12147:SF26">
    <property type="entry name" value="PEPTIDASE M28 DOMAIN-CONTAINING PROTEIN"/>
    <property type="match status" value="1"/>
</dbReference>
<dbReference type="PANTHER" id="PTHR12147">
    <property type="entry name" value="METALLOPEPTIDASE M28 FAMILY MEMBER"/>
    <property type="match status" value="1"/>
</dbReference>
<dbReference type="GO" id="GO:0008235">
    <property type="term" value="F:metalloexopeptidase activity"/>
    <property type="evidence" value="ECO:0007669"/>
    <property type="project" value="InterPro"/>
</dbReference>
<evidence type="ECO:0000313" key="3">
    <source>
        <dbReference type="EMBL" id="MTW10600.1"/>
    </source>
</evidence>
<dbReference type="RefSeq" id="WP_155453545.1">
    <property type="nucleotide sequence ID" value="NZ_WNKX01000005.1"/>
</dbReference>
<dbReference type="AlphaFoldDB" id="A0A6L6QEP8"/>
<reference evidence="3 4" key="1">
    <citation type="submission" date="2019-11" db="EMBL/GenBank/DDBJ databases">
        <title>Type strains purchased from KCTC, JCM and DSMZ.</title>
        <authorList>
            <person name="Lu H."/>
        </authorList>
    </citation>
    <scope>NUCLEOTIDE SEQUENCE [LARGE SCALE GENOMIC DNA]</scope>
    <source>
        <strain evidence="3 4">JCM 31587</strain>
    </source>
</reference>
<proteinExistence type="predicted"/>
<dbReference type="InterPro" id="IPR007484">
    <property type="entry name" value="Peptidase_M28"/>
</dbReference>
<evidence type="ECO:0000313" key="4">
    <source>
        <dbReference type="Proteomes" id="UP000472320"/>
    </source>
</evidence>
<evidence type="ECO:0000259" key="2">
    <source>
        <dbReference type="Pfam" id="PF04389"/>
    </source>
</evidence>
<dbReference type="OrthoDB" id="9762302at2"/>
<organism evidence="3 4">
    <name type="scientific">Massilia eburnea</name>
    <dbReference type="NCBI Taxonomy" id="1776165"/>
    <lineage>
        <taxon>Bacteria</taxon>
        <taxon>Pseudomonadati</taxon>
        <taxon>Pseudomonadota</taxon>
        <taxon>Betaproteobacteria</taxon>
        <taxon>Burkholderiales</taxon>
        <taxon>Oxalobacteraceae</taxon>
        <taxon>Telluria group</taxon>
        <taxon>Massilia</taxon>
    </lineage>
</organism>
<name>A0A6L6QEP8_9BURK</name>
<accession>A0A6L6QEP8</accession>
<dbReference type="Proteomes" id="UP000472320">
    <property type="component" value="Unassembled WGS sequence"/>
</dbReference>
<sequence length="308" mass="34475">MKIFIFSLLFVTSGAIAQSIVLDQQQLLDDVRILASTDFGGRATGTGGNHKARTYLRKRFEAVGIKAFPSGYEQAFTFTRRFWRTTENGVNLMGYIPGTRSPKSYLVISAHYDHLGSRKGKLYPGADDNASGVAVMLAAAAWFKPHPPAHSILFVTFDAEELGMKGSRYFVSALPVPKEQVVMNLNLDMVSRNDKNEIYVAGISKRSDFKPLVQQAAARSTVAVRYGHDSFFAHGDNWTDSSDQAPFNDEDIPFLMFGVEDHADYHQPSDTFEHIQQDFFAKTAHLIVDTATVLDQHLDEVKAKRSWW</sequence>
<feature type="chain" id="PRO_5026935503" evidence="1">
    <location>
        <begin position="18"/>
        <end position="308"/>
    </location>
</feature>
<gene>
    <name evidence="3" type="ORF">GM658_08275</name>
</gene>
<keyword evidence="1" id="KW-0732">Signal</keyword>
<feature type="domain" description="Peptidase M28" evidence="2">
    <location>
        <begin position="91"/>
        <end position="289"/>
    </location>
</feature>
<comment type="caution">
    <text evidence="3">The sequence shown here is derived from an EMBL/GenBank/DDBJ whole genome shotgun (WGS) entry which is preliminary data.</text>
</comment>
<dbReference type="EMBL" id="WNKX01000005">
    <property type="protein sequence ID" value="MTW10600.1"/>
    <property type="molecule type" value="Genomic_DNA"/>
</dbReference>
<dbReference type="GO" id="GO:0006508">
    <property type="term" value="P:proteolysis"/>
    <property type="evidence" value="ECO:0007669"/>
    <property type="project" value="InterPro"/>
</dbReference>
<dbReference type="Gene3D" id="3.40.630.10">
    <property type="entry name" value="Zn peptidases"/>
    <property type="match status" value="1"/>
</dbReference>
<dbReference type="InterPro" id="IPR045175">
    <property type="entry name" value="M28_fam"/>
</dbReference>
<keyword evidence="3" id="KW-0378">Hydrolase</keyword>
<dbReference type="SUPFAM" id="SSF53187">
    <property type="entry name" value="Zn-dependent exopeptidases"/>
    <property type="match status" value="1"/>
</dbReference>
<dbReference type="Pfam" id="PF04389">
    <property type="entry name" value="Peptidase_M28"/>
    <property type="match status" value="1"/>
</dbReference>